<dbReference type="GO" id="GO:0008233">
    <property type="term" value="F:peptidase activity"/>
    <property type="evidence" value="ECO:0007669"/>
    <property type="project" value="InterPro"/>
</dbReference>
<dbReference type="InterPro" id="IPR000073">
    <property type="entry name" value="AB_hydrolase_1"/>
</dbReference>
<proteinExistence type="inferred from homology"/>
<accession>A0AAW1R093</accession>
<dbReference type="GO" id="GO:0006508">
    <property type="term" value="P:proteolysis"/>
    <property type="evidence" value="ECO:0007669"/>
    <property type="project" value="InterPro"/>
</dbReference>
<dbReference type="PANTHER" id="PTHR43248:SF2">
    <property type="entry name" value="PROLYL AMINOPEPTIDASE"/>
    <property type="match status" value="1"/>
</dbReference>
<dbReference type="Gene3D" id="3.40.50.1820">
    <property type="entry name" value="alpha/beta hydrolase"/>
    <property type="match status" value="1"/>
</dbReference>
<reference evidence="4 5" key="1">
    <citation type="journal article" date="2024" name="Nat. Commun.">
        <title>Phylogenomics reveals the evolutionary origins of lichenization in chlorophyte algae.</title>
        <authorList>
            <person name="Puginier C."/>
            <person name="Libourel C."/>
            <person name="Otte J."/>
            <person name="Skaloud P."/>
            <person name="Haon M."/>
            <person name="Grisel S."/>
            <person name="Petersen M."/>
            <person name="Berrin J.G."/>
            <person name="Delaux P.M."/>
            <person name="Dal Grande F."/>
            <person name="Keller J."/>
        </authorList>
    </citation>
    <scope>NUCLEOTIDE SEQUENCE [LARGE SCALE GENOMIC DNA]</scope>
    <source>
        <strain evidence="4 5">SAG 2145</strain>
    </source>
</reference>
<dbReference type="InterPro" id="IPR051601">
    <property type="entry name" value="Serine_prot/Carboxylest_S33"/>
</dbReference>
<evidence type="ECO:0000256" key="2">
    <source>
        <dbReference type="ARBA" id="ARBA00022801"/>
    </source>
</evidence>
<dbReference type="InterPro" id="IPR029058">
    <property type="entry name" value="AB_hydrolase_fold"/>
</dbReference>
<dbReference type="EMBL" id="JALJOS010000019">
    <property type="protein sequence ID" value="KAK9827137.1"/>
    <property type="molecule type" value="Genomic_DNA"/>
</dbReference>
<feature type="domain" description="AB hydrolase-1" evidence="3">
    <location>
        <begin position="73"/>
        <end position="204"/>
    </location>
</feature>
<name>A0AAW1R093_9CHLO</name>
<keyword evidence="2" id="KW-0378">Hydrolase</keyword>
<dbReference type="PANTHER" id="PTHR43248">
    <property type="entry name" value="2-SUCCINYL-6-HYDROXY-2,4-CYCLOHEXADIENE-1-CARBOXYLATE SYNTHASE"/>
    <property type="match status" value="1"/>
</dbReference>
<dbReference type="AlphaFoldDB" id="A0AAW1R093"/>
<comment type="similarity">
    <text evidence="1">Belongs to the peptidase S33 family.</text>
</comment>
<comment type="caution">
    <text evidence="4">The sequence shown here is derived from an EMBL/GenBank/DDBJ whole genome shotgun (WGS) entry which is preliminary data.</text>
</comment>
<gene>
    <name evidence="4" type="ORF">WJX74_007872</name>
</gene>
<keyword evidence="5" id="KW-1185">Reference proteome</keyword>
<evidence type="ECO:0000313" key="4">
    <source>
        <dbReference type="EMBL" id="KAK9827137.1"/>
    </source>
</evidence>
<evidence type="ECO:0000259" key="3">
    <source>
        <dbReference type="Pfam" id="PF00561"/>
    </source>
</evidence>
<protein>
    <recommendedName>
        <fullName evidence="3">AB hydrolase-1 domain-containing protein</fullName>
    </recommendedName>
</protein>
<organism evidence="4 5">
    <name type="scientific">Apatococcus lobatus</name>
    <dbReference type="NCBI Taxonomy" id="904363"/>
    <lineage>
        <taxon>Eukaryota</taxon>
        <taxon>Viridiplantae</taxon>
        <taxon>Chlorophyta</taxon>
        <taxon>core chlorophytes</taxon>
        <taxon>Trebouxiophyceae</taxon>
        <taxon>Chlorellales</taxon>
        <taxon>Chlorellaceae</taxon>
        <taxon>Apatococcus</taxon>
    </lineage>
</organism>
<dbReference type="SUPFAM" id="SSF53474">
    <property type="entry name" value="alpha/beta-Hydrolases"/>
    <property type="match status" value="1"/>
</dbReference>
<dbReference type="Proteomes" id="UP001438707">
    <property type="component" value="Unassembled WGS sequence"/>
</dbReference>
<evidence type="ECO:0000313" key="5">
    <source>
        <dbReference type="Proteomes" id="UP001438707"/>
    </source>
</evidence>
<dbReference type="Pfam" id="PF00561">
    <property type="entry name" value="Abhydrolase_1"/>
    <property type="match status" value="1"/>
</dbReference>
<dbReference type="PRINTS" id="PR00793">
    <property type="entry name" value="PROAMNOPTASE"/>
</dbReference>
<dbReference type="InterPro" id="IPR002410">
    <property type="entry name" value="Peptidase_S33"/>
</dbReference>
<sequence>MAEASASKKRKVQADVVQPQLQASSRFSVPGLTLQEYSIKAPLDHHSENSQEIDIFFRVVEGTSKLHCKQPFLLYLQGGPGFEAPRPTEASGWLRAAINSFKIVLLDQRGTGRSTPVTAASLARIGNSEEQAAYLQHFRADSIVQDAELVRQQLVPQDMQEGRWAILGQSFGGFCCVQYLSAAPQGLTEVFLTGGLPPDVNQPCAAESAYRALYKRVLLQNAKYYARFPQDIALVQRIVHYLDQQPDGGAKLSNGSILRPRTFQMLGLQGLGSSGGFERLHYLLETAFDGPDLSMAFLKGFETWMPWAANPIYALLHESIYCQRTASNWAADRIRQAEFSQAFDAKSSADNSLPVNFTGEMVFPWMFDDFAELRSLKAAAELVAHKKDWKELYDCNKLHETTIPVASASYFEDMYVDFDHAQATAKHISGIRQWITNEFHHSGLRDDGQRILDVLMAFSRGMMPLS</sequence>
<evidence type="ECO:0000256" key="1">
    <source>
        <dbReference type="ARBA" id="ARBA00010088"/>
    </source>
</evidence>